<protein>
    <recommendedName>
        <fullName evidence="3">YfcL protein</fullName>
    </recommendedName>
</protein>
<evidence type="ECO:0000313" key="1">
    <source>
        <dbReference type="EMBL" id="WMS87405.1"/>
    </source>
</evidence>
<evidence type="ECO:0008006" key="3">
    <source>
        <dbReference type="Google" id="ProtNLM"/>
    </source>
</evidence>
<reference evidence="1 2" key="1">
    <citation type="submission" date="2023-08" db="EMBL/GenBank/DDBJ databases">
        <title>Pleionea litopenaei sp. nov., isolated from stomach of juvenile Litopenaeus vannamei.</title>
        <authorList>
            <person name="Rho A.M."/>
            <person name="Hwang C.Y."/>
        </authorList>
    </citation>
    <scope>NUCLEOTIDE SEQUENCE [LARGE SCALE GENOMIC DNA]</scope>
    <source>
        <strain evidence="1 2">HL-JVS1</strain>
    </source>
</reference>
<evidence type="ECO:0000313" key="2">
    <source>
        <dbReference type="Proteomes" id="UP001239782"/>
    </source>
</evidence>
<keyword evidence="2" id="KW-1185">Reference proteome</keyword>
<organism evidence="1 2">
    <name type="scientific">Pleionea litopenaei</name>
    <dbReference type="NCBI Taxonomy" id="3070815"/>
    <lineage>
        <taxon>Bacteria</taxon>
        <taxon>Pseudomonadati</taxon>
        <taxon>Pseudomonadota</taxon>
        <taxon>Gammaproteobacteria</taxon>
        <taxon>Oceanospirillales</taxon>
        <taxon>Pleioneaceae</taxon>
        <taxon>Pleionea</taxon>
    </lineage>
</organism>
<dbReference type="KEGG" id="plei:Q9312_00405"/>
<dbReference type="AlphaFoldDB" id="A0AA51RTQ1"/>
<sequence length="82" mass="9470">MNDFWSQLETRLRAMEAEEEYDLFAIGYVIPQVALAEKEGGSNPAEAQDILIRYIQRSIDQDNINDRDRELIEQVLNAALEN</sequence>
<accession>A0AA51RTQ1</accession>
<name>A0AA51RTQ1_9GAMM</name>
<dbReference type="EMBL" id="CP133548">
    <property type="protein sequence ID" value="WMS87405.1"/>
    <property type="molecule type" value="Genomic_DNA"/>
</dbReference>
<dbReference type="Proteomes" id="UP001239782">
    <property type="component" value="Chromosome"/>
</dbReference>
<gene>
    <name evidence="1" type="ORF">Q9312_00405</name>
</gene>
<proteinExistence type="predicted"/>
<dbReference type="RefSeq" id="WP_309202548.1">
    <property type="nucleotide sequence ID" value="NZ_CP133548.1"/>
</dbReference>